<accession>A0A7T0GZR7</accession>
<organism evidence="2">
    <name type="scientific">Enterobacter mori</name>
    <dbReference type="NCBI Taxonomy" id="539813"/>
    <lineage>
        <taxon>Bacteria</taxon>
        <taxon>Pseudomonadati</taxon>
        <taxon>Pseudomonadota</taxon>
        <taxon>Gammaproteobacteria</taxon>
        <taxon>Enterobacterales</taxon>
        <taxon>Enterobacteriaceae</taxon>
        <taxon>Enterobacter</taxon>
    </lineage>
</organism>
<evidence type="ECO:0000313" key="2">
    <source>
        <dbReference type="EMBL" id="QPJ99766.1"/>
    </source>
</evidence>
<feature type="transmembrane region" description="Helical" evidence="1">
    <location>
        <begin position="120"/>
        <end position="145"/>
    </location>
</feature>
<proteinExistence type="predicted"/>
<protein>
    <submittedName>
        <fullName evidence="2">Uncharacterized protein</fullName>
    </submittedName>
</protein>
<gene>
    <name evidence="2" type="ORF">IDM36_18045</name>
</gene>
<name>A0A7T0GZR7_9ENTR</name>
<reference evidence="2" key="1">
    <citation type="submission" date="2020-09" db="EMBL/GenBank/DDBJ databases">
        <title>First Report of a novel Colistin-Resistant species of Enterobacter cloacae complex Producing MCR-5 isolated from hospital sewage water.</title>
        <authorList>
            <person name="Zhou K."/>
        </authorList>
    </citation>
    <scope>NUCLEOTIDE SEQUENCE [LARGE SCALE GENOMIC DNA]</scope>
    <source>
        <strain evidence="2">HSW1412</strain>
    </source>
</reference>
<feature type="transmembrane region" description="Helical" evidence="1">
    <location>
        <begin position="37"/>
        <end position="59"/>
    </location>
</feature>
<dbReference type="AlphaFoldDB" id="A0A7T0GZR7"/>
<keyword evidence="1" id="KW-0812">Transmembrane</keyword>
<keyword evidence="1" id="KW-1133">Transmembrane helix</keyword>
<dbReference type="EMBL" id="CP061801">
    <property type="protein sequence ID" value="QPJ99766.1"/>
    <property type="molecule type" value="Genomic_DNA"/>
</dbReference>
<evidence type="ECO:0000256" key="1">
    <source>
        <dbReference type="SAM" id="Phobius"/>
    </source>
</evidence>
<sequence length="166" mass="19864">MKRRHWISIETHKKFFRARSEFADWTDREWKHPVSCFFLQVWGFLMFVFLGLASLLLGVGSHKNAFPELYPNDEKRRPIRFKYSLTLFVREKGWILPVMFALLFVSAVEPFNPYFFTSPLLYYTINGAALVVGGLCGGFVCMRLFSWMRERTIWLSEWQRRYPEDK</sequence>
<keyword evidence="1" id="KW-0472">Membrane</keyword>